<accession>A0A6B0TXW9</accession>
<keyword evidence="1" id="KW-0812">Transmembrane</keyword>
<sequence length="171" mass="19269">MTYGQIFGTGQIFSLWYWLLTALIWVVVSHSTLGVPNDLAIRARRGEDAARSDIVTLAGIHARRLDEGFQLFGAWISGLLAFVLTVLALTGLWLRVEPVAALFLLALPLSLVLFRRRRLAARVLREEPDAEALLDMIGWHRFWTQAIGLLSIFLAVFIGVMLHLIRTYPPF</sequence>
<proteinExistence type="predicted"/>
<feature type="transmembrane region" description="Helical" evidence="1">
    <location>
        <begin position="71"/>
        <end position="93"/>
    </location>
</feature>
<name>A0A6B0TXW9_9RHOB</name>
<feature type="transmembrane region" description="Helical" evidence="1">
    <location>
        <begin position="15"/>
        <end position="35"/>
    </location>
</feature>
<evidence type="ECO:0000313" key="3">
    <source>
        <dbReference type="Proteomes" id="UP000436016"/>
    </source>
</evidence>
<evidence type="ECO:0000256" key="1">
    <source>
        <dbReference type="SAM" id="Phobius"/>
    </source>
</evidence>
<organism evidence="2 3">
    <name type="scientific">Oceanomicrobium pacificus</name>
    <dbReference type="NCBI Taxonomy" id="2692916"/>
    <lineage>
        <taxon>Bacteria</taxon>
        <taxon>Pseudomonadati</taxon>
        <taxon>Pseudomonadota</taxon>
        <taxon>Alphaproteobacteria</taxon>
        <taxon>Rhodobacterales</taxon>
        <taxon>Paracoccaceae</taxon>
        <taxon>Oceanomicrobium</taxon>
    </lineage>
</organism>
<keyword evidence="1" id="KW-0472">Membrane</keyword>
<dbReference type="EMBL" id="WUWG01000003">
    <property type="protein sequence ID" value="MXU65853.1"/>
    <property type="molecule type" value="Genomic_DNA"/>
</dbReference>
<evidence type="ECO:0000313" key="2">
    <source>
        <dbReference type="EMBL" id="MXU65853.1"/>
    </source>
</evidence>
<feature type="transmembrane region" description="Helical" evidence="1">
    <location>
        <begin position="99"/>
        <end position="115"/>
    </location>
</feature>
<dbReference type="RefSeq" id="WP_160854703.1">
    <property type="nucleotide sequence ID" value="NZ_WUWG01000003.1"/>
</dbReference>
<dbReference type="Proteomes" id="UP000436016">
    <property type="component" value="Unassembled WGS sequence"/>
</dbReference>
<keyword evidence="1" id="KW-1133">Transmembrane helix</keyword>
<feature type="transmembrane region" description="Helical" evidence="1">
    <location>
        <begin position="146"/>
        <end position="165"/>
    </location>
</feature>
<comment type="caution">
    <text evidence="2">The sequence shown here is derived from an EMBL/GenBank/DDBJ whole genome shotgun (WGS) entry which is preliminary data.</text>
</comment>
<protein>
    <submittedName>
        <fullName evidence="2">Component of SufBCD complex</fullName>
    </submittedName>
</protein>
<dbReference type="AlphaFoldDB" id="A0A6B0TXW9"/>
<gene>
    <name evidence="2" type="ORF">GSH16_10360</name>
</gene>
<reference evidence="2 3" key="1">
    <citation type="submission" date="2019-12" db="EMBL/GenBank/DDBJ databases">
        <title>Strain KN286 was isolated from seawater, which was collected from Caroline Seamount in the tropical western Pacific.</title>
        <authorList>
            <person name="Wang Q."/>
        </authorList>
    </citation>
    <scope>NUCLEOTIDE SEQUENCE [LARGE SCALE GENOMIC DNA]</scope>
    <source>
        <strain evidence="2 3">KN286</strain>
    </source>
</reference>
<keyword evidence="3" id="KW-1185">Reference proteome</keyword>